<accession>A0A553V385</accession>
<dbReference type="Gene3D" id="3.40.50.300">
    <property type="entry name" value="P-loop containing nucleotide triphosphate hydrolases"/>
    <property type="match status" value="1"/>
</dbReference>
<evidence type="ECO:0000256" key="4">
    <source>
        <dbReference type="ARBA" id="ARBA00022741"/>
    </source>
</evidence>
<dbReference type="AlphaFoldDB" id="A0A553V385"/>
<dbReference type="InterPro" id="IPR039430">
    <property type="entry name" value="Thymidylate_kin-like_dom"/>
</dbReference>
<keyword evidence="4 8" id="KW-0547">Nucleotide-binding</keyword>
<dbReference type="SUPFAM" id="SSF52540">
    <property type="entry name" value="P-loop containing nucleoside triphosphate hydrolases"/>
    <property type="match status" value="1"/>
</dbReference>
<dbReference type="CDD" id="cd01672">
    <property type="entry name" value="TMPK"/>
    <property type="match status" value="1"/>
</dbReference>
<comment type="caution">
    <text evidence="10">The sequence shown here is derived from an EMBL/GenBank/DDBJ whole genome shotgun (WGS) entry which is preliminary data.</text>
</comment>
<reference evidence="11" key="1">
    <citation type="submission" date="2019-07" db="EMBL/GenBank/DDBJ databases">
        <title>Helicobacter labacensis sp. nov., Helicobacter mehlei sp. nov. and Helicobacter vulpis sp. nov., isolated from gastric mucosa of red fox (Vulpis vulpis).</title>
        <authorList>
            <person name="Papic B."/>
        </authorList>
    </citation>
    <scope>NUCLEOTIDE SEQUENCE [LARGE SCALE GENOMIC DNA]</scope>
    <source>
        <strain evidence="11">L8b</strain>
    </source>
</reference>
<gene>
    <name evidence="8 10" type="primary">tmk</name>
    <name evidence="10" type="ORF">FNE76_00110</name>
</gene>
<evidence type="ECO:0000256" key="6">
    <source>
        <dbReference type="ARBA" id="ARBA00022840"/>
    </source>
</evidence>
<dbReference type="GO" id="GO:0004798">
    <property type="term" value="F:dTMP kinase activity"/>
    <property type="evidence" value="ECO:0007669"/>
    <property type="project" value="UniProtKB-UniRule"/>
</dbReference>
<keyword evidence="3 8" id="KW-0545">Nucleotide biosynthesis</keyword>
<dbReference type="Pfam" id="PF02223">
    <property type="entry name" value="Thymidylate_kin"/>
    <property type="match status" value="1"/>
</dbReference>
<evidence type="ECO:0000256" key="1">
    <source>
        <dbReference type="ARBA" id="ARBA00009776"/>
    </source>
</evidence>
<keyword evidence="11" id="KW-1185">Reference proteome</keyword>
<keyword evidence="6 8" id="KW-0067">ATP-binding</keyword>
<comment type="catalytic activity">
    <reaction evidence="7 8">
        <text>dTMP + ATP = dTDP + ADP</text>
        <dbReference type="Rhea" id="RHEA:13517"/>
        <dbReference type="ChEBI" id="CHEBI:30616"/>
        <dbReference type="ChEBI" id="CHEBI:58369"/>
        <dbReference type="ChEBI" id="CHEBI:63528"/>
        <dbReference type="ChEBI" id="CHEBI:456216"/>
        <dbReference type="EC" id="2.7.4.9"/>
    </reaction>
</comment>
<dbReference type="GO" id="GO:0006233">
    <property type="term" value="P:dTDP biosynthetic process"/>
    <property type="evidence" value="ECO:0007669"/>
    <property type="project" value="InterPro"/>
</dbReference>
<sequence length="198" mass="22317">MLIALEGVDASGKSTQIALLKQQFPSALFTKEPGGTPLGQALREMLLHQALPPQTQFLLFLADRALHVEQVLKPNAHQLIFSDRSLISGLAYAPYSLEHALELHRQHGLLEIVPDMVFFLRLDHATLEQRWQAKMQNMDTIEALGVEFLERTQDRLERACQILGLKTHVIDGAQSPQHISSQISKLTSRDMHIQRQTS</sequence>
<dbReference type="InterPro" id="IPR027417">
    <property type="entry name" value="P-loop_NTPase"/>
</dbReference>
<dbReference type="GO" id="GO:0006227">
    <property type="term" value="P:dUDP biosynthetic process"/>
    <property type="evidence" value="ECO:0007669"/>
    <property type="project" value="TreeGrafter"/>
</dbReference>
<comment type="function">
    <text evidence="8">Phosphorylation of dTMP to form dTDP in both de novo and salvage pathways of dTTP synthesis.</text>
</comment>
<evidence type="ECO:0000256" key="7">
    <source>
        <dbReference type="ARBA" id="ARBA00048743"/>
    </source>
</evidence>
<feature type="domain" description="Thymidylate kinase-like" evidence="9">
    <location>
        <begin position="5"/>
        <end position="183"/>
    </location>
</feature>
<name>A0A553V385_9HELI</name>
<dbReference type="GO" id="GO:0006235">
    <property type="term" value="P:dTTP biosynthetic process"/>
    <property type="evidence" value="ECO:0007669"/>
    <property type="project" value="UniProtKB-UniRule"/>
</dbReference>
<comment type="similarity">
    <text evidence="1 8">Belongs to the thymidylate kinase family.</text>
</comment>
<evidence type="ECO:0000256" key="3">
    <source>
        <dbReference type="ARBA" id="ARBA00022727"/>
    </source>
</evidence>
<dbReference type="GO" id="GO:0005829">
    <property type="term" value="C:cytosol"/>
    <property type="evidence" value="ECO:0007669"/>
    <property type="project" value="TreeGrafter"/>
</dbReference>
<keyword evidence="5 8" id="KW-0418">Kinase</keyword>
<evidence type="ECO:0000256" key="8">
    <source>
        <dbReference type="HAMAP-Rule" id="MF_00165"/>
    </source>
</evidence>
<evidence type="ECO:0000313" key="11">
    <source>
        <dbReference type="Proteomes" id="UP000319322"/>
    </source>
</evidence>
<dbReference type="EC" id="2.7.4.9" evidence="8"/>
<evidence type="ECO:0000256" key="5">
    <source>
        <dbReference type="ARBA" id="ARBA00022777"/>
    </source>
</evidence>
<feature type="binding site" evidence="8">
    <location>
        <begin position="7"/>
        <end position="14"/>
    </location>
    <ligand>
        <name>ATP</name>
        <dbReference type="ChEBI" id="CHEBI:30616"/>
    </ligand>
</feature>
<dbReference type="NCBIfam" id="TIGR00041">
    <property type="entry name" value="DTMP_kinase"/>
    <property type="match status" value="1"/>
</dbReference>
<dbReference type="PANTHER" id="PTHR10344">
    <property type="entry name" value="THYMIDYLATE KINASE"/>
    <property type="match status" value="1"/>
</dbReference>
<dbReference type="EMBL" id="VKGC01000001">
    <property type="protein sequence ID" value="TSA86916.1"/>
    <property type="molecule type" value="Genomic_DNA"/>
</dbReference>
<reference evidence="10 11" key="2">
    <citation type="submission" date="2019-07" db="EMBL/GenBank/DDBJ databases">
        <title>Helicobacter labacensis sp. nov., Helicobacter mehlei sp. nov. and Helicobacter vulpis sp. nov., isolated from gastric mucosa of red fox (Vulpis vulpis).</title>
        <authorList>
            <person name="Kusar D."/>
            <person name="Gruntar I."/>
            <person name="Pate M."/>
            <person name="Zajc U."/>
            <person name="Ocepek M."/>
        </authorList>
    </citation>
    <scope>NUCLEOTIDE SEQUENCE [LARGE SCALE GENOMIC DNA]</scope>
    <source>
        <strain evidence="10 11">L8b</strain>
    </source>
</reference>
<dbReference type="Proteomes" id="UP000319322">
    <property type="component" value="Unassembled WGS sequence"/>
</dbReference>
<keyword evidence="2 8" id="KW-0808">Transferase</keyword>
<dbReference type="HAMAP" id="MF_00165">
    <property type="entry name" value="Thymidylate_kinase"/>
    <property type="match status" value="1"/>
</dbReference>
<evidence type="ECO:0000313" key="10">
    <source>
        <dbReference type="EMBL" id="TSA86916.1"/>
    </source>
</evidence>
<organism evidence="10 11">
    <name type="scientific">Helicobacter mehlei</name>
    <dbReference type="NCBI Taxonomy" id="2316080"/>
    <lineage>
        <taxon>Bacteria</taxon>
        <taxon>Pseudomonadati</taxon>
        <taxon>Campylobacterota</taxon>
        <taxon>Epsilonproteobacteria</taxon>
        <taxon>Campylobacterales</taxon>
        <taxon>Helicobacteraceae</taxon>
        <taxon>Helicobacter</taxon>
    </lineage>
</organism>
<protein>
    <recommendedName>
        <fullName evidence="8">Thymidylate kinase</fullName>
        <ecNumber evidence="8">2.7.4.9</ecNumber>
    </recommendedName>
    <alternativeName>
        <fullName evidence="8">dTMP kinase</fullName>
    </alternativeName>
</protein>
<evidence type="ECO:0000259" key="9">
    <source>
        <dbReference type="Pfam" id="PF02223"/>
    </source>
</evidence>
<dbReference type="InterPro" id="IPR018094">
    <property type="entry name" value="Thymidylate_kinase"/>
</dbReference>
<dbReference type="RefSeq" id="WP_120948163.1">
    <property type="nucleotide sequence ID" value="NZ_QXQP01000010.1"/>
</dbReference>
<dbReference type="OrthoDB" id="9774907at2"/>
<dbReference type="PANTHER" id="PTHR10344:SF4">
    <property type="entry name" value="UMP-CMP KINASE 2, MITOCHONDRIAL"/>
    <property type="match status" value="1"/>
</dbReference>
<proteinExistence type="inferred from homology"/>
<evidence type="ECO:0000256" key="2">
    <source>
        <dbReference type="ARBA" id="ARBA00022679"/>
    </source>
</evidence>
<dbReference type="GO" id="GO:0005524">
    <property type="term" value="F:ATP binding"/>
    <property type="evidence" value="ECO:0007669"/>
    <property type="project" value="UniProtKB-UniRule"/>
</dbReference>